<dbReference type="EMBL" id="FOTC01000003">
    <property type="protein sequence ID" value="SFL23946.1"/>
    <property type="molecule type" value="Genomic_DNA"/>
</dbReference>
<name>A0A1I4G4D6_9EURY</name>
<dbReference type="Gene3D" id="3.40.50.150">
    <property type="entry name" value="Vaccinia Virus protein VP39"/>
    <property type="match status" value="1"/>
</dbReference>
<dbReference type="Proteomes" id="UP000199607">
    <property type="component" value="Unassembled WGS sequence"/>
</dbReference>
<evidence type="ECO:0000313" key="3">
    <source>
        <dbReference type="Proteomes" id="UP000199607"/>
    </source>
</evidence>
<dbReference type="AlphaFoldDB" id="A0A1I4G4D6"/>
<gene>
    <name evidence="2" type="ORF">SAMN04487950_2988</name>
</gene>
<organism evidence="2 3">
    <name type="scientific">Halogranum rubrum</name>
    <dbReference type="NCBI Taxonomy" id="553466"/>
    <lineage>
        <taxon>Archaea</taxon>
        <taxon>Methanobacteriati</taxon>
        <taxon>Methanobacteriota</taxon>
        <taxon>Stenosarchaea group</taxon>
        <taxon>Halobacteria</taxon>
        <taxon>Halobacteriales</taxon>
        <taxon>Haloferacaceae</taxon>
    </lineage>
</organism>
<reference evidence="3" key="1">
    <citation type="submission" date="2016-10" db="EMBL/GenBank/DDBJ databases">
        <authorList>
            <person name="Varghese N."/>
            <person name="Submissions S."/>
        </authorList>
    </citation>
    <scope>NUCLEOTIDE SEQUENCE [LARGE SCALE GENOMIC DNA]</scope>
    <source>
        <strain evidence="3">CGMCC 1.7738</strain>
    </source>
</reference>
<evidence type="ECO:0000256" key="1">
    <source>
        <dbReference type="ARBA" id="ARBA00006969"/>
    </source>
</evidence>
<dbReference type="STRING" id="553466.SAMN04487950_2988"/>
<proteinExistence type="inferred from homology"/>
<dbReference type="RefSeq" id="WP_089870199.1">
    <property type="nucleotide sequence ID" value="NZ_FOTC01000003.1"/>
</dbReference>
<dbReference type="InterPro" id="IPR029063">
    <property type="entry name" value="SAM-dependent_MTases_sf"/>
</dbReference>
<keyword evidence="3" id="KW-1185">Reference proteome</keyword>
<dbReference type="InterPro" id="IPR005353">
    <property type="entry name" value="UPF0146"/>
</dbReference>
<dbReference type="Pfam" id="PF03686">
    <property type="entry name" value="UPF0146"/>
    <property type="match status" value="1"/>
</dbReference>
<protein>
    <submittedName>
        <fullName evidence="2">Uncharacterized protein</fullName>
    </submittedName>
</protein>
<evidence type="ECO:0000313" key="2">
    <source>
        <dbReference type="EMBL" id="SFL23946.1"/>
    </source>
</evidence>
<accession>A0A1I4G4D6</accession>
<sequence length="136" mass="14796">MKSAPRDALVTRLERYDTLVEVGVGRNPSVAAALAAAGKSVTATDIYEFDVPEGVRFVRDDVVARSEQSAPGRLYSVDALYALNLPGELHRPVRDVARATGAAFVFTTLGYEAPTIPVRREQVGDETLYTAVDRRD</sequence>
<comment type="similarity">
    <text evidence="1">Belongs to the UPF0146 family.</text>
</comment>